<dbReference type="OrthoDB" id="2686513at2759"/>
<sequence>MGELDDLSYESIQRQNMLPHEAILYYDHILTFKSEVAHLWARPKSHSSYWFFLNRYFAFFTNIAVLTLSFTTLSAQILVCGLAGAWEALFLYDSILFSLTLYKTLKERKDNRITGINIDLVSLILRDVLRSLFNSSPESAENAVLIHAVYSVMALCNLANILTFYPALGNRQEITDRVTHLIFVYSSRISEGVSQRSPAGGYRLYRHHGTIPQHAFTTNISHLHSTSVTMMSRMMLNLHETADEGLYSTHKTSTHVDYSISQYTEPVELDTIWSGGEYPRDQSLSMGLTSIGSSSVFQAAGENETVSKRK</sequence>
<dbReference type="Pfam" id="PF20151">
    <property type="entry name" value="DUF6533"/>
    <property type="match status" value="1"/>
</dbReference>
<feature type="transmembrane region" description="Helical" evidence="1">
    <location>
        <begin position="76"/>
        <end position="102"/>
    </location>
</feature>
<evidence type="ECO:0000259" key="2">
    <source>
        <dbReference type="Pfam" id="PF20151"/>
    </source>
</evidence>
<reference evidence="3 4" key="1">
    <citation type="journal article" date="2020" name="ISME J.">
        <title>Uncovering the hidden diversity of litter-decomposition mechanisms in mushroom-forming fungi.</title>
        <authorList>
            <person name="Floudas D."/>
            <person name="Bentzer J."/>
            <person name="Ahren D."/>
            <person name="Johansson T."/>
            <person name="Persson P."/>
            <person name="Tunlid A."/>
        </authorList>
    </citation>
    <scope>NUCLEOTIDE SEQUENCE [LARGE SCALE GENOMIC DNA]</scope>
    <source>
        <strain evidence="3 4">CBS 175.51</strain>
    </source>
</reference>
<dbReference type="EMBL" id="JAACJK010000058">
    <property type="protein sequence ID" value="KAF5336485.1"/>
    <property type="molecule type" value="Genomic_DNA"/>
</dbReference>
<dbReference type="InterPro" id="IPR045340">
    <property type="entry name" value="DUF6533"/>
</dbReference>
<protein>
    <recommendedName>
        <fullName evidence="2">DUF6533 domain-containing protein</fullName>
    </recommendedName>
</protein>
<gene>
    <name evidence="3" type="ORF">D9611_006684</name>
</gene>
<evidence type="ECO:0000256" key="1">
    <source>
        <dbReference type="SAM" id="Phobius"/>
    </source>
</evidence>
<comment type="caution">
    <text evidence="3">The sequence shown here is derived from an EMBL/GenBank/DDBJ whole genome shotgun (WGS) entry which is preliminary data.</text>
</comment>
<accession>A0A8H5C7F3</accession>
<dbReference type="Proteomes" id="UP000541558">
    <property type="component" value="Unassembled WGS sequence"/>
</dbReference>
<keyword evidence="4" id="KW-1185">Reference proteome</keyword>
<keyword evidence="1" id="KW-0472">Membrane</keyword>
<proteinExistence type="predicted"/>
<dbReference type="AlphaFoldDB" id="A0A8H5C7F3"/>
<evidence type="ECO:0000313" key="4">
    <source>
        <dbReference type="Proteomes" id="UP000541558"/>
    </source>
</evidence>
<evidence type="ECO:0000313" key="3">
    <source>
        <dbReference type="EMBL" id="KAF5336485.1"/>
    </source>
</evidence>
<name>A0A8H5C7F3_9AGAR</name>
<feature type="transmembrane region" description="Helical" evidence="1">
    <location>
        <begin position="145"/>
        <end position="168"/>
    </location>
</feature>
<organism evidence="3 4">
    <name type="scientific">Ephemerocybe angulata</name>
    <dbReference type="NCBI Taxonomy" id="980116"/>
    <lineage>
        <taxon>Eukaryota</taxon>
        <taxon>Fungi</taxon>
        <taxon>Dikarya</taxon>
        <taxon>Basidiomycota</taxon>
        <taxon>Agaricomycotina</taxon>
        <taxon>Agaricomycetes</taxon>
        <taxon>Agaricomycetidae</taxon>
        <taxon>Agaricales</taxon>
        <taxon>Agaricineae</taxon>
        <taxon>Psathyrellaceae</taxon>
        <taxon>Ephemerocybe</taxon>
    </lineage>
</organism>
<keyword evidence="1" id="KW-1133">Transmembrane helix</keyword>
<keyword evidence="1" id="KW-0812">Transmembrane</keyword>
<feature type="transmembrane region" description="Helical" evidence="1">
    <location>
        <begin position="49"/>
        <end position="70"/>
    </location>
</feature>
<feature type="domain" description="DUF6533" evidence="2">
    <location>
        <begin position="22"/>
        <end position="59"/>
    </location>
</feature>